<proteinExistence type="predicted"/>
<dbReference type="AlphaFoldDB" id="A0A5C4QL75"/>
<feature type="transmembrane region" description="Helical" evidence="2">
    <location>
        <begin position="62"/>
        <end position="80"/>
    </location>
</feature>
<feature type="transmembrane region" description="Helical" evidence="2">
    <location>
        <begin position="430"/>
        <end position="450"/>
    </location>
</feature>
<evidence type="ECO:0000313" key="4">
    <source>
        <dbReference type="Proteomes" id="UP000306145"/>
    </source>
</evidence>
<keyword evidence="4" id="KW-1185">Reference proteome</keyword>
<keyword evidence="2" id="KW-1133">Transmembrane helix</keyword>
<gene>
    <name evidence="3" type="ORF">FHG89_21040</name>
</gene>
<feature type="transmembrane region" description="Helical" evidence="2">
    <location>
        <begin position="147"/>
        <end position="168"/>
    </location>
</feature>
<accession>A0A5C4QL75</accession>
<feature type="transmembrane region" description="Helical" evidence="2">
    <location>
        <begin position="368"/>
        <end position="388"/>
    </location>
</feature>
<feature type="transmembrane region" description="Helical" evidence="2">
    <location>
        <begin position="497"/>
        <end position="515"/>
    </location>
</feature>
<feature type="transmembrane region" description="Helical" evidence="2">
    <location>
        <begin position="92"/>
        <end position="111"/>
    </location>
</feature>
<keyword evidence="2" id="KW-0812">Transmembrane</keyword>
<name>A0A5C4QL75_9ACTN</name>
<feature type="transmembrane region" description="Helical" evidence="2">
    <location>
        <begin position="522"/>
        <end position="543"/>
    </location>
</feature>
<evidence type="ECO:0000313" key="3">
    <source>
        <dbReference type="EMBL" id="TNH26358.1"/>
    </source>
</evidence>
<feature type="transmembrane region" description="Helical" evidence="2">
    <location>
        <begin position="344"/>
        <end position="361"/>
    </location>
</feature>
<protein>
    <submittedName>
        <fullName evidence="3">Uncharacterized protein</fullName>
    </submittedName>
</protein>
<feature type="transmembrane region" description="Helical" evidence="2">
    <location>
        <begin position="594"/>
        <end position="612"/>
    </location>
</feature>
<evidence type="ECO:0000256" key="1">
    <source>
        <dbReference type="SAM" id="MobiDB-lite"/>
    </source>
</evidence>
<feature type="transmembrane region" description="Helical" evidence="2">
    <location>
        <begin position="471"/>
        <end position="491"/>
    </location>
</feature>
<comment type="caution">
    <text evidence="3">The sequence shown here is derived from an EMBL/GenBank/DDBJ whole genome shotgun (WGS) entry which is preliminary data.</text>
</comment>
<feature type="transmembrane region" description="Helical" evidence="2">
    <location>
        <begin position="117"/>
        <end position="135"/>
    </location>
</feature>
<feature type="transmembrane region" description="Helical" evidence="2">
    <location>
        <begin position="236"/>
        <end position="257"/>
    </location>
</feature>
<dbReference type="EMBL" id="VDFY01000187">
    <property type="protein sequence ID" value="TNH26358.1"/>
    <property type="molecule type" value="Genomic_DNA"/>
</dbReference>
<dbReference type="OrthoDB" id="3855595at2"/>
<feature type="transmembrane region" description="Helical" evidence="2">
    <location>
        <begin position="299"/>
        <end position="315"/>
    </location>
</feature>
<feature type="transmembrane region" description="Helical" evidence="2">
    <location>
        <begin position="269"/>
        <end position="293"/>
    </location>
</feature>
<dbReference type="Proteomes" id="UP000306145">
    <property type="component" value="Unassembled WGS sequence"/>
</dbReference>
<dbReference type="RefSeq" id="WP_139586125.1">
    <property type="nucleotide sequence ID" value="NZ_VDFY01000187.1"/>
</dbReference>
<reference evidence="3 4" key="1">
    <citation type="submission" date="2019-06" db="EMBL/GenBank/DDBJ databases">
        <title>Micromonospora ordensis sp. nov., isolated from deep marine sediment.</title>
        <authorList>
            <person name="Veyisoglu A."/>
            <person name="Carro L."/>
            <person name="Klenk H.-P."/>
            <person name="Sahin N."/>
        </authorList>
    </citation>
    <scope>NUCLEOTIDE SEQUENCE [LARGE SCALE GENOMIC DNA]</scope>
    <source>
        <strain evidence="3 4">S2509</strain>
    </source>
</reference>
<organism evidence="3 4">
    <name type="scientific">Micromonospora orduensis</name>
    <dbReference type="NCBI Taxonomy" id="1420891"/>
    <lineage>
        <taxon>Bacteria</taxon>
        <taxon>Bacillati</taxon>
        <taxon>Actinomycetota</taxon>
        <taxon>Actinomycetes</taxon>
        <taxon>Micromonosporales</taxon>
        <taxon>Micromonosporaceae</taxon>
        <taxon>Micromonospora</taxon>
    </lineage>
</organism>
<sequence>MADSLALVEPAAPAPAPQPDRRTARSIGSAVAAVLPWAVLLAALPAAWWYTDVPAGDVLRYAAYWSLALLLPGTLVHRAVRGGRGNLPEDLGYGAATGLLLELGAWIVAAATGQQHLLRWWPVPLVLAFAVVPRLRRNWRVGPRRPLPLAWHWSMAAVLLLVLLWAVAQWRLVPLPPVNHTYYQDLLYHLSLVQELTRDLPFQLPQMAGEPLRYHYLSDAHMAAGSMITGIPPATVLLRLWLAPVAIITVLVTAGLARDLSGRGWAGPLAGAAAGLGMPVAVNSAIADGAFAFSFSSPSQTYVLPLLVLLGGICVDAVRGRPLGVAWALLPALGLACAGSKSSALPPLIAGVGVALLATWWQRRRVPWPVLATLLCLVAPMGVGYLLFAGGGAGTLSPQAFAFLHAMPQYRETIGAGAGVRGGGLLPFGLARAGAAGWLLTFALLGWWLLVQLPRLIGMLILTGPRRADPAPWLLSGAILAGAGGIWTLHHPSLSQVYFWLDVLPFGAVLSVWLLTLVRPSWPVAVCAALLGVASYLVVPLMARPAATMAGWAGVLGRSYLRLAVLLLLAALIAVGVHALLGRRRPDGGGRRRLVAVALAGITAALLSASVARGVDGAVRYVQVAPGRPASVALPSTVTAAEMRAALWLDEHSADDDVVATNVHCRPVPTTAHCDARAYWVTGLGGHRTVIESWGYTDAALAANGRRGLGYVRQDPPDPDRFALNERIFRSPTAADLDRLRAEYRVRWLFADTRAGAVSPELAGLAHVRLVSGSVIVYELR</sequence>
<evidence type="ECO:0000256" key="2">
    <source>
        <dbReference type="SAM" id="Phobius"/>
    </source>
</evidence>
<keyword evidence="2" id="KW-0472">Membrane</keyword>
<feature type="region of interest" description="Disordered" evidence="1">
    <location>
        <begin position="1"/>
        <end position="22"/>
    </location>
</feature>
<feature type="transmembrane region" description="Helical" evidence="2">
    <location>
        <begin position="30"/>
        <end position="50"/>
    </location>
</feature>
<feature type="transmembrane region" description="Helical" evidence="2">
    <location>
        <begin position="322"/>
        <end position="338"/>
    </location>
</feature>
<feature type="transmembrane region" description="Helical" evidence="2">
    <location>
        <begin position="563"/>
        <end position="582"/>
    </location>
</feature>